<reference evidence="1" key="1">
    <citation type="submission" date="2021-05" db="EMBL/GenBank/DDBJ databases">
        <title>Draft genomes of bacteria isolated from model marine particles.</title>
        <authorList>
            <person name="Datta M.S."/>
            <person name="Schwartzman J.A."/>
            <person name="Enke T.N."/>
            <person name="Saavedra J."/>
            <person name="Cermak N."/>
            <person name="Cordero O.X."/>
        </authorList>
    </citation>
    <scope>NUCLEOTIDE SEQUENCE</scope>
    <source>
        <strain evidence="1">I2M19</strain>
    </source>
</reference>
<organism evidence="1 2">
    <name type="scientific">Pseudotamlana agarivorans</name>
    <dbReference type="NCBI Taxonomy" id="481183"/>
    <lineage>
        <taxon>Bacteria</taxon>
        <taxon>Pseudomonadati</taxon>
        <taxon>Bacteroidota</taxon>
        <taxon>Flavobacteriia</taxon>
        <taxon>Flavobacteriales</taxon>
        <taxon>Flavobacteriaceae</taxon>
        <taxon>Pseudotamlana</taxon>
    </lineage>
</organism>
<protein>
    <submittedName>
        <fullName evidence="1">HigA family addiction module antidote protein</fullName>
    </submittedName>
</protein>
<keyword evidence="2" id="KW-1185">Reference proteome</keyword>
<sequence>MLPRFNKIKGIHPGTLLKWALDNQNLKGSELADAIGEHKQTISAILNKRRSVNPSLSIKLSQIFKTEKDYFMCLQASYDVKIIAESELKETPNLNNIRKVVFWDTDINTIDWDKNKKAVIKRILERGNNTEIHEIISFYGKKTISKVVKSIKESYLPSFEKNIRAYNLV</sequence>
<dbReference type="Proteomes" id="UP001647509">
    <property type="component" value="Unassembled WGS sequence"/>
</dbReference>
<accession>A0ACC5U810</accession>
<gene>
    <name evidence="1" type="ORF">KO493_07105</name>
</gene>
<comment type="caution">
    <text evidence="1">The sequence shown here is derived from an EMBL/GenBank/DDBJ whole genome shotgun (WGS) entry which is preliminary data.</text>
</comment>
<name>A0ACC5U810_9FLAO</name>
<evidence type="ECO:0000313" key="1">
    <source>
        <dbReference type="EMBL" id="MBU2950459.1"/>
    </source>
</evidence>
<evidence type="ECO:0000313" key="2">
    <source>
        <dbReference type="Proteomes" id="UP001647509"/>
    </source>
</evidence>
<proteinExistence type="predicted"/>
<dbReference type="EMBL" id="JAHKPD010000012">
    <property type="protein sequence ID" value="MBU2950459.1"/>
    <property type="molecule type" value="Genomic_DNA"/>
</dbReference>